<sequence>MARLPRLFMESTPAHVIVRGNNRQAIFMSEGDRVYFHKCLTTLAAQHDVAVHAYVLMTNHVHLLATPRRPTSLPATMQALGRRYVAYFNKLHERTGTLWEGRYKATLVETERYLLTCQRYIELNPVRAGMAGHPDEFIWSSYRHYAWQRPDDLLTPHFLHADLGKDEEARRINYIGLFEEDIDTETLERIRSSVQNGWALGSKRFCAELEARGSRRPAPVTSGRKRTSPPNDLGSDSHSEMGV</sequence>
<dbReference type="Pfam" id="PF01797">
    <property type="entry name" value="Y1_Tnp"/>
    <property type="match status" value="1"/>
</dbReference>
<feature type="domain" description="Transposase IS200-like" evidence="2">
    <location>
        <begin position="9"/>
        <end position="124"/>
    </location>
</feature>
<accession>A0A6M4GWP9</accession>
<feature type="region of interest" description="Disordered" evidence="1">
    <location>
        <begin position="211"/>
        <end position="243"/>
    </location>
</feature>
<protein>
    <recommendedName>
        <fullName evidence="2">Transposase IS200-like domain-containing protein</fullName>
    </recommendedName>
</protein>
<evidence type="ECO:0000313" key="3">
    <source>
        <dbReference type="EMBL" id="QJR10924.1"/>
    </source>
</evidence>
<evidence type="ECO:0000256" key="1">
    <source>
        <dbReference type="SAM" id="MobiDB-lite"/>
    </source>
</evidence>
<dbReference type="GO" id="GO:0004803">
    <property type="term" value="F:transposase activity"/>
    <property type="evidence" value="ECO:0007669"/>
    <property type="project" value="InterPro"/>
</dbReference>
<dbReference type="InterPro" id="IPR036515">
    <property type="entry name" value="Transposase_17_sf"/>
</dbReference>
<dbReference type="InterPro" id="IPR002686">
    <property type="entry name" value="Transposase_17"/>
</dbReference>
<name>A0A6M4GWP9_9PROT</name>
<gene>
    <name evidence="3" type="ORF">DSM104443_01994</name>
</gene>
<evidence type="ECO:0000313" key="4">
    <source>
        <dbReference type="Proteomes" id="UP000501534"/>
    </source>
</evidence>
<dbReference type="PANTHER" id="PTHR34322:SF2">
    <property type="entry name" value="TRANSPOSASE IS200-LIKE DOMAIN-CONTAINING PROTEIN"/>
    <property type="match status" value="1"/>
</dbReference>
<dbReference type="PANTHER" id="PTHR34322">
    <property type="entry name" value="TRANSPOSASE, Y1_TNP DOMAIN-CONTAINING"/>
    <property type="match status" value="1"/>
</dbReference>
<dbReference type="GO" id="GO:0003677">
    <property type="term" value="F:DNA binding"/>
    <property type="evidence" value="ECO:0007669"/>
    <property type="project" value="InterPro"/>
</dbReference>
<dbReference type="GO" id="GO:0006313">
    <property type="term" value="P:DNA transposition"/>
    <property type="evidence" value="ECO:0007669"/>
    <property type="project" value="InterPro"/>
</dbReference>
<keyword evidence="4" id="KW-1185">Reference proteome</keyword>
<dbReference type="KEGG" id="uru:DSM104443_01994"/>
<proteinExistence type="predicted"/>
<dbReference type="Gene3D" id="3.30.70.1290">
    <property type="entry name" value="Transposase IS200-like"/>
    <property type="match status" value="1"/>
</dbReference>
<dbReference type="SUPFAM" id="SSF143422">
    <property type="entry name" value="Transposase IS200-like"/>
    <property type="match status" value="1"/>
</dbReference>
<dbReference type="EMBL" id="CP053069">
    <property type="protein sequence ID" value="QJR10924.1"/>
    <property type="molecule type" value="Genomic_DNA"/>
</dbReference>
<organism evidence="3 4">
    <name type="scientific">Usitatibacter rugosus</name>
    <dbReference type="NCBI Taxonomy" id="2732067"/>
    <lineage>
        <taxon>Bacteria</taxon>
        <taxon>Pseudomonadati</taxon>
        <taxon>Pseudomonadota</taxon>
        <taxon>Betaproteobacteria</taxon>
        <taxon>Nitrosomonadales</taxon>
        <taxon>Usitatibacteraceae</taxon>
        <taxon>Usitatibacter</taxon>
    </lineage>
</organism>
<reference evidence="3 4" key="1">
    <citation type="submission" date="2020-04" db="EMBL/GenBank/DDBJ databases">
        <title>Usitatibacter rugosus gen. nov., sp. nov. and Usitatibacter palustris sp. nov., novel members of Usitatibacteraceae fam. nov. within the order Nitrosomonadales isolated from soil.</title>
        <authorList>
            <person name="Huber K.J."/>
            <person name="Neumann-Schaal M."/>
            <person name="Geppert A."/>
            <person name="Luckner M."/>
            <person name="Wanner G."/>
            <person name="Overmann J."/>
        </authorList>
    </citation>
    <scope>NUCLEOTIDE SEQUENCE [LARGE SCALE GENOMIC DNA]</scope>
    <source>
        <strain evidence="3 4">0125_3</strain>
    </source>
</reference>
<evidence type="ECO:0000259" key="2">
    <source>
        <dbReference type="SMART" id="SM01321"/>
    </source>
</evidence>
<dbReference type="RefSeq" id="WP_171091816.1">
    <property type="nucleotide sequence ID" value="NZ_CP053069.1"/>
</dbReference>
<dbReference type="SMART" id="SM01321">
    <property type="entry name" value="Y1_Tnp"/>
    <property type="match status" value="1"/>
</dbReference>
<dbReference type="AlphaFoldDB" id="A0A6M4GWP9"/>
<dbReference type="Proteomes" id="UP000501534">
    <property type="component" value="Chromosome"/>
</dbReference>